<dbReference type="InterPro" id="IPR005312">
    <property type="entry name" value="DUF1759"/>
</dbReference>
<dbReference type="PANTHER" id="PTHR22954">
    <property type="entry name" value="RETROVIRAL PROTEASE-RELATED"/>
    <property type="match status" value="1"/>
</dbReference>
<dbReference type="EMBL" id="JABSTU010001143">
    <property type="protein sequence ID" value="KAH7986495.1"/>
    <property type="molecule type" value="Genomic_DNA"/>
</dbReference>
<evidence type="ECO:0000313" key="1">
    <source>
        <dbReference type="EMBL" id="KAH7986495.1"/>
    </source>
</evidence>
<evidence type="ECO:0000313" key="2">
    <source>
        <dbReference type="Proteomes" id="UP000821866"/>
    </source>
</evidence>
<evidence type="ECO:0008006" key="3">
    <source>
        <dbReference type="Google" id="ProtNLM"/>
    </source>
</evidence>
<dbReference type="Proteomes" id="UP000821866">
    <property type="component" value="Unassembled WGS sequence"/>
</dbReference>
<accession>A0A9J6D2H7</accession>
<dbReference type="PANTHER" id="PTHR22954:SF3">
    <property type="entry name" value="PROTEIN CBG08539"/>
    <property type="match status" value="1"/>
</dbReference>
<reference evidence="1" key="1">
    <citation type="journal article" date="2020" name="Cell">
        <title>Large-Scale Comparative Analyses of Tick Genomes Elucidate Their Genetic Diversity and Vector Capacities.</title>
        <authorList>
            <consortium name="Tick Genome and Microbiome Consortium (TIGMIC)"/>
            <person name="Jia N."/>
            <person name="Wang J."/>
            <person name="Shi W."/>
            <person name="Du L."/>
            <person name="Sun Y."/>
            <person name="Zhan W."/>
            <person name="Jiang J.F."/>
            <person name="Wang Q."/>
            <person name="Zhang B."/>
            <person name="Ji P."/>
            <person name="Bell-Sakyi L."/>
            <person name="Cui X.M."/>
            <person name="Yuan T.T."/>
            <person name="Jiang B.G."/>
            <person name="Yang W.F."/>
            <person name="Lam T.T."/>
            <person name="Chang Q.C."/>
            <person name="Ding S.J."/>
            <person name="Wang X.J."/>
            <person name="Zhu J.G."/>
            <person name="Ruan X.D."/>
            <person name="Zhao L."/>
            <person name="Wei J.T."/>
            <person name="Ye R.Z."/>
            <person name="Que T.C."/>
            <person name="Du C.H."/>
            <person name="Zhou Y.H."/>
            <person name="Cheng J.X."/>
            <person name="Dai P.F."/>
            <person name="Guo W.B."/>
            <person name="Han X.H."/>
            <person name="Huang E.J."/>
            <person name="Li L.F."/>
            <person name="Wei W."/>
            <person name="Gao Y.C."/>
            <person name="Liu J.Z."/>
            <person name="Shao H.Z."/>
            <person name="Wang X."/>
            <person name="Wang C.C."/>
            <person name="Yang T.C."/>
            <person name="Huo Q.B."/>
            <person name="Li W."/>
            <person name="Chen H.Y."/>
            <person name="Chen S.E."/>
            <person name="Zhou L.G."/>
            <person name="Ni X.B."/>
            <person name="Tian J.H."/>
            <person name="Sheng Y."/>
            <person name="Liu T."/>
            <person name="Pan Y.S."/>
            <person name="Xia L.Y."/>
            <person name="Li J."/>
            <person name="Zhao F."/>
            <person name="Cao W.C."/>
        </authorList>
    </citation>
    <scope>NUCLEOTIDE SEQUENCE</scope>
    <source>
        <strain evidence="1">Rmic-2018</strain>
    </source>
</reference>
<sequence>MEAGHAQATSGESTAAMTFRHAVPARFRAPWLPQLQIPTFKGDISQWTSFWEQFEIIIYLNSDLTPATKFYLMKSFVCKDAATAIVGLPMTESCYADAMGMLKERFADKATIIEHHLRALRNLPRVTSANDMRGL</sequence>
<organism evidence="1 2">
    <name type="scientific">Rhipicephalus microplus</name>
    <name type="common">Cattle tick</name>
    <name type="synonym">Boophilus microplus</name>
    <dbReference type="NCBI Taxonomy" id="6941"/>
    <lineage>
        <taxon>Eukaryota</taxon>
        <taxon>Metazoa</taxon>
        <taxon>Ecdysozoa</taxon>
        <taxon>Arthropoda</taxon>
        <taxon>Chelicerata</taxon>
        <taxon>Arachnida</taxon>
        <taxon>Acari</taxon>
        <taxon>Parasitiformes</taxon>
        <taxon>Ixodida</taxon>
        <taxon>Ixodoidea</taxon>
        <taxon>Ixodidae</taxon>
        <taxon>Rhipicephalinae</taxon>
        <taxon>Rhipicephalus</taxon>
        <taxon>Boophilus</taxon>
    </lineage>
</organism>
<gene>
    <name evidence="1" type="ORF">HPB51_026656</name>
</gene>
<dbReference type="AlphaFoldDB" id="A0A9J6D2H7"/>
<name>A0A9J6D2H7_RHIMP</name>
<proteinExistence type="predicted"/>
<dbReference type="Pfam" id="PF03564">
    <property type="entry name" value="DUF1759"/>
    <property type="match status" value="1"/>
</dbReference>
<reference evidence="1" key="2">
    <citation type="submission" date="2021-09" db="EMBL/GenBank/DDBJ databases">
        <authorList>
            <person name="Jia N."/>
            <person name="Wang J."/>
            <person name="Shi W."/>
            <person name="Du L."/>
            <person name="Sun Y."/>
            <person name="Zhan W."/>
            <person name="Jiang J."/>
            <person name="Wang Q."/>
            <person name="Zhang B."/>
            <person name="Ji P."/>
            <person name="Sakyi L.B."/>
            <person name="Cui X."/>
            <person name="Yuan T."/>
            <person name="Jiang B."/>
            <person name="Yang W."/>
            <person name="Lam T.T.-Y."/>
            <person name="Chang Q."/>
            <person name="Ding S."/>
            <person name="Wang X."/>
            <person name="Zhu J."/>
            <person name="Ruan X."/>
            <person name="Zhao L."/>
            <person name="Wei J."/>
            <person name="Que T."/>
            <person name="Du C."/>
            <person name="Cheng J."/>
            <person name="Dai P."/>
            <person name="Han X."/>
            <person name="Huang E."/>
            <person name="Gao Y."/>
            <person name="Liu J."/>
            <person name="Shao H."/>
            <person name="Ye R."/>
            <person name="Li L."/>
            <person name="Wei W."/>
            <person name="Wang X."/>
            <person name="Wang C."/>
            <person name="Huo Q."/>
            <person name="Li W."/>
            <person name="Guo W."/>
            <person name="Chen H."/>
            <person name="Chen S."/>
            <person name="Zhou L."/>
            <person name="Zhou L."/>
            <person name="Ni X."/>
            <person name="Tian J."/>
            <person name="Zhou Y."/>
            <person name="Sheng Y."/>
            <person name="Liu T."/>
            <person name="Pan Y."/>
            <person name="Xia L."/>
            <person name="Li J."/>
            <person name="Zhao F."/>
            <person name="Cao W."/>
        </authorList>
    </citation>
    <scope>NUCLEOTIDE SEQUENCE</scope>
    <source>
        <strain evidence="1">Rmic-2018</strain>
        <tissue evidence="1">Larvae</tissue>
    </source>
</reference>
<keyword evidence="2" id="KW-1185">Reference proteome</keyword>
<dbReference type="VEuPathDB" id="VectorBase:LOC119187905"/>
<protein>
    <recommendedName>
        <fullName evidence="3">Tick transposon</fullName>
    </recommendedName>
</protein>
<comment type="caution">
    <text evidence="1">The sequence shown here is derived from an EMBL/GenBank/DDBJ whole genome shotgun (WGS) entry which is preliminary data.</text>
</comment>